<dbReference type="Proteomes" id="UP000240009">
    <property type="component" value="Unassembled WGS sequence"/>
</dbReference>
<dbReference type="AlphaFoldDB" id="A0A2S8F424"/>
<name>A0A2S8F424_9BACT</name>
<feature type="compositionally biased region" description="Low complexity" evidence="1">
    <location>
        <begin position="578"/>
        <end position="593"/>
    </location>
</feature>
<sequence length="593" mass="66080">MFSKLTHAAVIRFPIPLLFFLLLPTACLGQQENSAEGTHIQITPAPSALTEAERIAKIEVQLRTSRATLDAKNLPLVEVAKILSAQIEIPIRLHRSGLEDVGLAPDTPVTFRLPDVPTETLLRMMLRELDLTYDIEADGIVFTTWDEAEENVRARFYNIEEIIPGPNRDYDAIIELISTTVDPESWDVGSGPSSTVPYQNGVILCQTLTVHQKIEALLAALREAKKLPAQGYPAQALFASPTGFASAAVHDRMRQVKLDVEIKEQPLHDVVKMLEHQSSTPFLIDRRALDNVGLSPETLIDLSLGETSLHHALDVLAEQYEMAWYAVGEVVVITSSEEEETELEVRVYPTRDLTWNGLNPADPQVKTLIDATSRISPRSYGGGFGYYPQWHSDSLHAWEIPELPSDPEYLIEAIAIHVQPNSWEESGGPGAIAYFQESDCLVILQTQQVHQKVAGLLQTIRSQQKPLDLKDLAAKIQKADEADFIMFYTVPRDREGKPKLSKDDLTTIAGRIQTLFGKGTWDQDTHFIDVTQDGLIVRHRRDVQLQISRFWSHLGPDESKLQPWPNHPGTGNQPPLPQSQQSPGPVQQPGGVF</sequence>
<dbReference type="RefSeq" id="WP_105356874.1">
    <property type="nucleotide sequence ID" value="NZ_PUIA01000064.1"/>
</dbReference>
<evidence type="ECO:0000313" key="3">
    <source>
        <dbReference type="Proteomes" id="UP000240009"/>
    </source>
</evidence>
<evidence type="ECO:0000256" key="1">
    <source>
        <dbReference type="SAM" id="MobiDB-lite"/>
    </source>
</evidence>
<proteinExistence type="predicted"/>
<protein>
    <submittedName>
        <fullName evidence="2">Uncharacterized protein</fullName>
    </submittedName>
</protein>
<dbReference type="OrthoDB" id="277020at2"/>
<comment type="caution">
    <text evidence="2">The sequence shown here is derived from an EMBL/GenBank/DDBJ whole genome shotgun (WGS) entry which is preliminary data.</text>
</comment>
<organism evidence="2 3">
    <name type="scientific">Blastopirellula marina</name>
    <dbReference type="NCBI Taxonomy" id="124"/>
    <lineage>
        <taxon>Bacteria</taxon>
        <taxon>Pseudomonadati</taxon>
        <taxon>Planctomycetota</taxon>
        <taxon>Planctomycetia</taxon>
        <taxon>Pirellulales</taxon>
        <taxon>Pirellulaceae</taxon>
        <taxon>Blastopirellula</taxon>
    </lineage>
</organism>
<evidence type="ECO:0000313" key="2">
    <source>
        <dbReference type="EMBL" id="PQO26694.1"/>
    </source>
</evidence>
<gene>
    <name evidence="2" type="ORF">C5Y96_19610</name>
</gene>
<feature type="region of interest" description="Disordered" evidence="1">
    <location>
        <begin position="558"/>
        <end position="593"/>
    </location>
</feature>
<reference evidence="2 3" key="1">
    <citation type="submission" date="2018-02" db="EMBL/GenBank/DDBJ databases">
        <title>Comparative genomes isolates from brazilian mangrove.</title>
        <authorList>
            <person name="Araujo J.E."/>
            <person name="Taketani R.G."/>
            <person name="Silva M.C.P."/>
            <person name="Loureco M.V."/>
            <person name="Andreote F.D."/>
        </authorList>
    </citation>
    <scope>NUCLEOTIDE SEQUENCE [LARGE SCALE GENOMIC DNA]</scope>
    <source>
        <strain evidence="2 3">HEX-2 MGV</strain>
    </source>
</reference>
<accession>A0A2S8F424</accession>
<dbReference type="EMBL" id="PUIA01000064">
    <property type="protein sequence ID" value="PQO26694.1"/>
    <property type="molecule type" value="Genomic_DNA"/>
</dbReference>